<dbReference type="Pfam" id="PF00078">
    <property type="entry name" value="RVT_1"/>
    <property type="match status" value="1"/>
</dbReference>
<dbReference type="PROSITE" id="PS50878">
    <property type="entry name" value="RT_POL"/>
    <property type="match status" value="1"/>
</dbReference>
<comment type="caution">
    <text evidence="2">The sequence shown here is derived from an EMBL/GenBank/DDBJ whole genome shotgun (WGS) entry which is preliminary data.</text>
</comment>
<accession>A0AA38HKE5</accession>
<evidence type="ECO:0000259" key="1">
    <source>
        <dbReference type="PROSITE" id="PS50878"/>
    </source>
</evidence>
<dbReference type="EMBL" id="JALNTZ010000995">
    <property type="protein sequence ID" value="KAJ3629990.1"/>
    <property type="molecule type" value="Genomic_DNA"/>
</dbReference>
<feature type="domain" description="Reverse transcriptase" evidence="1">
    <location>
        <begin position="1"/>
        <end position="130"/>
    </location>
</feature>
<organism evidence="2 3">
    <name type="scientific">Zophobas morio</name>
    <dbReference type="NCBI Taxonomy" id="2755281"/>
    <lineage>
        <taxon>Eukaryota</taxon>
        <taxon>Metazoa</taxon>
        <taxon>Ecdysozoa</taxon>
        <taxon>Arthropoda</taxon>
        <taxon>Hexapoda</taxon>
        <taxon>Insecta</taxon>
        <taxon>Pterygota</taxon>
        <taxon>Neoptera</taxon>
        <taxon>Endopterygota</taxon>
        <taxon>Coleoptera</taxon>
        <taxon>Polyphaga</taxon>
        <taxon>Cucujiformia</taxon>
        <taxon>Tenebrionidae</taxon>
        <taxon>Zophobas</taxon>
    </lineage>
</organism>
<proteinExistence type="predicted"/>
<keyword evidence="3" id="KW-1185">Reference proteome</keyword>
<gene>
    <name evidence="2" type="ORF">Zmor_028542</name>
</gene>
<dbReference type="AlphaFoldDB" id="A0AA38HKE5"/>
<name>A0AA38HKE5_9CUCU</name>
<evidence type="ECO:0000313" key="2">
    <source>
        <dbReference type="EMBL" id="KAJ3629990.1"/>
    </source>
</evidence>
<dbReference type="InterPro" id="IPR000477">
    <property type="entry name" value="RT_dom"/>
</dbReference>
<reference evidence="2" key="1">
    <citation type="journal article" date="2023" name="G3 (Bethesda)">
        <title>Whole genome assemblies of Zophobas morio and Tenebrio molitor.</title>
        <authorList>
            <person name="Kaur S."/>
            <person name="Stinson S.A."/>
            <person name="diCenzo G.C."/>
        </authorList>
    </citation>
    <scope>NUCLEOTIDE SEQUENCE</scope>
    <source>
        <strain evidence="2">QUZm001</strain>
    </source>
</reference>
<dbReference type="Proteomes" id="UP001168821">
    <property type="component" value="Unassembled WGS sequence"/>
</dbReference>
<evidence type="ECO:0000313" key="3">
    <source>
        <dbReference type="Proteomes" id="UP001168821"/>
    </source>
</evidence>
<sequence>MSLSVPHSLYNVLKAKLNSRIFSVRVGDTRSPLRSLTARAPQGSLLSALIITIYMSDVPLLSDSHTRIALYADDTTVYTYSKSSFFLCKYPQRYLDTLAAWCREWKVIINEMKSSHINFKKTYPFVGALYLH</sequence>
<protein>
    <recommendedName>
        <fullName evidence="1">Reverse transcriptase domain-containing protein</fullName>
    </recommendedName>
</protein>